<feature type="active site" evidence="3">
    <location>
        <position position="230"/>
    </location>
</feature>
<dbReference type="InterPro" id="IPR016160">
    <property type="entry name" value="Ald_DH_CS_CYS"/>
</dbReference>
<comment type="similarity">
    <text evidence="1 4">Belongs to the aldehyde dehydrogenase family.</text>
</comment>
<dbReference type="FunFam" id="3.40.309.10:FF:000012">
    <property type="entry name" value="Betaine aldehyde dehydrogenase"/>
    <property type="match status" value="1"/>
</dbReference>
<dbReference type="PROSITE" id="PS00687">
    <property type="entry name" value="ALDEHYDE_DEHYDR_GLU"/>
    <property type="match status" value="1"/>
</dbReference>
<dbReference type="InterPro" id="IPR029510">
    <property type="entry name" value="Ald_DH_CS_GLU"/>
</dbReference>
<evidence type="ECO:0000256" key="3">
    <source>
        <dbReference type="PROSITE-ProRule" id="PRU10007"/>
    </source>
</evidence>
<evidence type="ECO:0000256" key="4">
    <source>
        <dbReference type="RuleBase" id="RU003345"/>
    </source>
</evidence>
<dbReference type="PROSITE" id="PS00070">
    <property type="entry name" value="ALDEHYDE_DEHYDR_CYS"/>
    <property type="match status" value="1"/>
</dbReference>
<dbReference type="Gene3D" id="3.40.605.10">
    <property type="entry name" value="Aldehyde Dehydrogenase, Chain A, domain 1"/>
    <property type="match status" value="1"/>
</dbReference>
<comment type="caution">
    <text evidence="6">The sequence shown here is derived from an EMBL/GenBank/DDBJ whole genome shotgun (WGS) entry which is preliminary data.</text>
</comment>
<dbReference type="GO" id="GO:0016620">
    <property type="term" value="F:oxidoreductase activity, acting on the aldehyde or oxo group of donors, NAD or NADP as acceptor"/>
    <property type="evidence" value="ECO:0007669"/>
    <property type="project" value="InterPro"/>
</dbReference>
<dbReference type="InterPro" id="IPR015590">
    <property type="entry name" value="Aldehyde_DH_dom"/>
</dbReference>
<proteinExistence type="inferred from homology"/>
<dbReference type="AlphaFoldDB" id="A0A367EX53"/>
<accession>A0A367EX53</accession>
<evidence type="ECO:0000256" key="2">
    <source>
        <dbReference type="ARBA" id="ARBA00023002"/>
    </source>
</evidence>
<dbReference type="OrthoDB" id="6882680at2"/>
<reference evidence="6 7" key="1">
    <citation type="submission" date="2018-06" db="EMBL/GenBank/DDBJ databases">
        <title>Sphaerisporangium craniellae sp. nov., isolated from a marine sponge in the South China Sea.</title>
        <authorList>
            <person name="Li L."/>
        </authorList>
    </citation>
    <scope>NUCLEOTIDE SEQUENCE [LARGE SCALE GENOMIC DNA]</scope>
    <source>
        <strain evidence="6 7">CCTCC AA 208026</strain>
    </source>
</reference>
<dbReference type="SUPFAM" id="SSF53720">
    <property type="entry name" value="ALDH-like"/>
    <property type="match status" value="1"/>
</dbReference>
<dbReference type="Gene3D" id="3.40.309.10">
    <property type="entry name" value="Aldehyde Dehydrogenase, Chain A, domain 2"/>
    <property type="match status" value="1"/>
</dbReference>
<organism evidence="6 7">
    <name type="scientific">Sphaerisporangium album</name>
    <dbReference type="NCBI Taxonomy" id="509200"/>
    <lineage>
        <taxon>Bacteria</taxon>
        <taxon>Bacillati</taxon>
        <taxon>Actinomycetota</taxon>
        <taxon>Actinomycetes</taxon>
        <taxon>Streptosporangiales</taxon>
        <taxon>Streptosporangiaceae</taxon>
        <taxon>Sphaerisporangium</taxon>
    </lineage>
</organism>
<dbReference type="EMBL" id="QOIL01000029">
    <property type="protein sequence ID" value="RCG21967.1"/>
    <property type="molecule type" value="Genomic_DNA"/>
</dbReference>
<dbReference type="InterPro" id="IPR016163">
    <property type="entry name" value="Ald_DH_C"/>
</dbReference>
<keyword evidence="2 4" id="KW-0560">Oxidoreductase</keyword>
<keyword evidence="7" id="KW-1185">Reference proteome</keyword>
<dbReference type="InterPro" id="IPR016162">
    <property type="entry name" value="Ald_DH_N"/>
</dbReference>
<dbReference type="Pfam" id="PF00171">
    <property type="entry name" value="Aldedh"/>
    <property type="match status" value="1"/>
</dbReference>
<dbReference type="PANTHER" id="PTHR11699">
    <property type="entry name" value="ALDEHYDE DEHYDROGENASE-RELATED"/>
    <property type="match status" value="1"/>
</dbReference>
<dbReference type="InterPro" id="IPR016161">
    <property type="entry name" value="Ald_DH/histidinol_DH"/>
</dbReference>
<name>A0A367EX53_9ACTN</name>
<protein>
    <submittedName>
        <fullName evidence="6">Aldehyde dehydrogenase family protein</fullName>
    </submittedName>
</protein>
<feature type="domain" description="Aldehyde dehydrogenase" evidence="5">
    <location>
        <begin position="2"/>
        <end position="457"/>
    </location>
</feature>
<evidence type="ECO:0000259" key="5">
    <source>
        <dbReference type="Pfam" id="PF00171"/>
    </source>
</evidence>
<evidence type="ECO:0000256" key="1">
    <source>
        <dbReference type="ARBA" id="ARBA00009986"/>
    </source>
</evidence>
<dbReference type="Proteomes" id="UP000253094">
    <property type="component" value="Unassembled WGS sequence"/>
</dbReference>
<evidence type="ECO:0000313" key="6">
    <source>
        <dbReference type="EMBL" id="RCG21967.1"/>
    </source>
</evidence>
<sequence length="463" mass="49764">MSTVDPADGSEATRVAWGTPADVDAAVAAARQAFDNGPWPRMPGHERARVLYRLADLIERDTEELALRETVDMGKPIAFARQEDGPFVSMVYRYFAGIASQLSGATRSTATPTFTYTLREPVGTVAAITPFNYPLILSTAKIAPALAAGNTVVHKPAETTPLSALKIAELSAEAGLPEGVLNVVTGPGPELGQRLVADPAVDIIAFTGSTGVGRAIIRSAADTLKRLQMELGGKSADIIFADAYLDQAVQHAFFGIFYNKGEICTAGSRLLVERPIYEEVTARLTRMAADLLPGDPLDPGTVFGPLAHRGQYTRVQEYVEIGLREGAELLAGGSPYHPEGLEDGFYYLPTIFGNVANSMRIAQEEIFGPVLAVIPFDTEQEAVEIANASQYGLASGVHTSDVKRAHRMARALRAGTCWINTYNQFDPAIPFGGYKASGFGRDFGPETMESFTQTKSVWVDLTE</sequence>
<dbReference type="FunFam" id="3.40.605.10:FF:000007">
    <property type="entry name" value="NAD/NADP-dependent betaine aldehyde dehydrogenase"/>
    <property type="match status" value="1"/>
</dbReference>
<gene>
    <name evidence="6" type="ORF">DQ384_36185</name>
</gene>
<evidence type="ECO:0000313" key="7">
    <source>
        <dbReference type="Proteomes" id="UP000253094"/>
    </source>
</evidence>